<reference evidence="9" key="1">
    <citation type="submission" date="2017-04" db="EMBL/GenBank/DDBJ databases">
        <title>Complete Genome Sequences of Twelve Strains of a Stable Defined Moderately Diverse Mouse Microbiota 2 (sDMDMm2).</title>
        <authorList>
            <person name="Uchimura Y."/>
            <person name="Wyss M."/>
            <person name="Brugiroux S."/>
            <person name="Limenitakis J.P."/>
            <person name="Stecher B."/>
            <person name="McCoy K.D."/>
            <person name="Macpherson A.J."/>
        </authorList>
    </citation>
    <scope>NUCLEOTIDE SEQUENCE</scope>
    <source>
        <strain evidence="9">YL58</strain>
    </source>
</reference>
<evidence type="ECO:0000313" key="9">
    <source>
        <dbReference type="EMBL" id="ANU74459.1"/>
    </source>
</evidence>
<dbReference type="InterPro" id="IPR000600">
    <property type="entry name" value="ROK"/>
</dbReference>
<dbReference type="Proteomes" id="UP000092574">
    <property type="component" value="Chromosome"/>
</dbReference>
<dbReference type="PROSITE" id="PS01125">
    <property type="entry name" value="ROK"/>
    <property type="match status" value="1"/>
</dbReference>
<evidence type="ECO:0000313" key="10">
    <source>
        <dbReference type="Proteomes" id="UP000092574"/>
    </source>
</evidence>
<accession>A0A1C7I7B1</accession>
<keyword evidence="7" id="KW-0067">ATP-binding</keyword>
<dbReference type="KEGG" id="byl:A4V09_00915"/>
<name>A0A1C7I7B1_9FIRM</name>
<comment type="similarity">
    <text evidence="1">Belongs to the ROK (NagC/XylR) family.</text>
</comment>
<organism evidence="9 10">
    <name type="scientific">Blautia pseudococcoides</name>
    <dbReference type="NCBI Taxonomy" id="1796616"/>
    <lineage>
        <taxon>Bacteria</taxon>
        <taxon>Bacillati</taxon>
        <taxon>Bacillota</taxon>
        <taxon>Clostridia</taxon>
        <taxon>Lachnospirales</taxon>
        <taxon>Lachnospiraceae</taxon>
        <taxon>Blautia</taxon>
    </lineage>
</organism>
<dbReference type="Pfam" id="PF00480">
    <property type="entry name" value="ROK"/>
    <property type="match status" value="1"/>
</dbReference>
<dbReference type="GO" id="GO:0006096">
    <property type="term" value="P:glycolytic process"/>
    <property type="evidence" value="ECO:0007669"/>
    <property type="project" value="InterPro"/>
</dbReference>
<dbReference type="STRING" id="1796616.A4V09_00915"/>
<dbReference type="GO" id="GO:0005737">
    <property type="term" value="C:cytoplasm"/>
    <property type="evidence" value="ECO:0007669"/>
    <property type="project" value="InterPro"/>
</dbReference>
<dbReference type="PANTHER" id="PTHR18964">
    <property type="entry name" value="ROK (REPRESSOR, ORF, KINASE) FAMILY"/>
    <property type="match status" value="1"/>
</dbReference>
<dbReference type="NCBIfam" id="TIGR00744">
    <property type="entry name" value="ROK_glcA_fam"/>
    <property type="match status" value="1"/>
</dbReference>
<dbReference type="Gene3D" id="3.30.420.40">
    <property type="match status" value="2"/>
</dbReference>
<dbReference type="InterPro" id="IPR004654">
    <property type="entry name" value="ROK_glcA"/>
</dbReference>
<dbReference type="OrthoDB" id="9810372at2"/>
<evidence type="ECO:0000256" key="3">
    <source>
        <dbReference type="ARBA" id="ARBA00014701"/>
    </source>
</evidence>
<evidence type="ECO:0000256" key="7">
    <source>
        <dbReference type="ARBA" id="ARBA00022840"/>
    </source>
</evidence>
<evidence type="ECO:0000256" key="4">
    <source>
        <dbReference type="ARBA" id="ARBA00022679"/>
    </source>
</evidence>
<sequence>MTAWCFGIDLGGTSVKCALFQTDGTVEEKWEIKTRVENEGKEILPDIAKTILAKMEERKIVKEEVAGVGIGIPGPVDEYGEIACAVNLHWGRKNIEKELAELTGLVVKAGNDANVAALGEMWKGGGQGSKNLILVTLGTGVGGGIIVNEKMVTGAHGAGGEIGHASVEMDEEEACNCGNKGCLEQYASATGIARLARRAMTSGEEDSVLRGIRNVTAKDVFDAYKDGDALAAKVADQFARYLGNALAIFSCVADPDVIVIGGGVSKAGQVLIDCVEKYFRQYAFTACKDTKIKLATLGNDAGIYGAAKLILSK</sequence>
<dbReference type="RefSeq" id="WP_065540691.1">
    <property type="nucleotide sequence ID" value="NZ_CP015405.2"/>
</dbReference>
<evidence type="ECO:0000256" key="2">
    <source>
        <dbReference type="ARBA" id="ARBA00012323"/>
    </source>
</evidence>
<evidence type="ECO:0000256" key="1">
    <source>
        <dbReference type="ARBA" id="ARBA00006479"/>
    </source>
</evidence>
<evidence type="ECO:0000256" key="6">
    <source>
        <dbReference type="ARBA" id="ARBA00022777"/>
    </source>
</evidence>
<keyword evidence="5" id="KW-0547">Nucleotide-binding</keyword>
<dbReference type="EC" id="2.7.1.2" evidence="2"/>
<keyword evidence="4" id="KW-0808">Transferase</keyword>
<keyword evidence="10" id="KW-1185">Reference proteome</keyword>
<dbReference type="PANTHER" id="PTHR18964:SF149">
    <property type="entry name" value="BIFUNCTIONAL UDP-N-ACETYLGLUCOSAMINE 2-EPIMERASE_N-ACETYLMANNOSAMINE KINASE"/>
    <property type="match status" value="1"/>
</dbReference>
<dbReference type="GO" id="GO:0004340">
    <property type="term" value="F:glucokinase activity"/>
    <property type="evidence" value="ECO:0007669"/>
    <property type="project" value="UniProtKB-EC"/>
</dbReference>
<gene>
    <name evidence="9" type="ORF">A4V09_00915</name>
</gene>
<evidence type="ECO:0000256" key="8">
    <source>
        <dbReference type="ARBA" id="ARBA00032386"/>
    </source>
</evidence>
<dbReference type="SUPFAM" id="SSF53067">
    <property type="entry name" value="Actin-like ATPase domain"/>
    <property type="match status" value="1"/>
</dbReference>
<proteinExistence type="inferred from homology"/>
<evidence type="ECO:0000256" key="5">
    <source>
        <dbReference type="ARBA" id="ARBA00022741"/>
    </source>
</evidence>
<dbReference type="InterPro" id="IPR043129">
    <property type="entry name" value="ATPase_NBD"/>
</dbReference>
<dbReference type="GO" id="GO:0005524">
    <property type="term" value="F:ATP binding"/>
    <property type="evidence" value="ECO:0007669"/>
    <property type="project" value="UniProtKB-KW"/>
</dbReference>
<dbReference type="InterPro" id="IPR049874">
    <property type="entry name" value="ROK_cs"/>
</dbReference>
<dbReference type="EMBL" id="CP015405">
    <property type="protein sequence ID" value="ANU74459.1"/>
    <property type="molecule type" value="Genomic_DNA"/>
</dbReference>
<dbReference type="AlphaFoldDB" id="A0A1C7I7B1"/>
<protein>
    <recommendedName>
        <fullName evidence="3">Glucokinase</fullName>
        <ecNumber evidence="2">2.7.1.2</ecNumber>
    </recommendedName>
    <alternativeName>
        <fullName evidence="8">Glucose kinase</fullName>
    </alternativeName>
</protein>
<keyword evidence="6" id="KW-0418">Kinase</keyword>